<accession>A0A0P6YE09</accession>
<evidence type="ECO:0000259" key="3">
    <source>
        <dbReference type="Pfam" id="PF16158"/>
    </source>
</evidence>
<organism evidence="4 5">
    <name type="scientific">Levilinea saccharolytica</name>
    <dbReference type="NCBI Taxonomy" id="229921"/>
    <lineage>
        <taxon>Bacteria</taxon>
        <taxon>Bacillati</taxon>
        <taxon>Chloroflexota</taxon>
        <taxon>Anaerolineae</taxon>
        <taxon>Anaerolineales</taxon>
        <taxon>Anaerolineaceae</taxon>
        <taxon>Levilinea</taxon>
    </lineage>
</organism>
<dbReference type="PROSITE" id="PS51257">
    <property type="entry name" value="PROKAR_LIPOPROTEIN"/>
    <property type="match status" value="1"/>
</dbReference>
<name>A0A0P6YE09_9CHLR</name>
<sequence>MFKSKNPTWALIVIAAFLLASCNNPAAAGEPTVDTNAIFTAAAQTVQVQISQTAAAMPTNTVAPSQTPTLTPELPALPSLPPLDVNVTPSVAFTLAPLPGLATATNPAPATTGDKAEWVTQVPTDGARIEHGTKFDVRWTVRNTGTTTWNTNYTIRHYAGTKLGEKSTYKFRATVKPGDSTDLVIDAVAPSKNGEYNSIWVLTNDQGVNFYVVDITIKSVNPGPTETPDPTKIALEVCCDDNPDNDGTRCDDFDSDKCPAD</sequence>
<dbReference type="AlphaFoldDB" id="A0A0P6YE09"/>
<feature type="domain" description="Nbr1 FW" evidence="3">
    <location>
        <begin position="124"/>
        <end position="211"/>
    </location>
</feature>
<dbReference type="Pfam" id="PF16158">
    <property type="entry name" value="N_BRCA1_IG"/>
    <property type="match status" value="1"/>
</dbReference>
<dbReference type="InterPro" id="IPR032350">
    <property type="entry name" value="Nbr1_FW"/>
</dbReference>
<dbReference type="EMBL" id="LGCM01000002">
    <property type="protein sequence ID" value="KPL91816.1"/>
    <property type="molecule type" value="Genomic_DNA"/>
</dbReference>
<gene>
    <name evidence="4" type="ORF">ADN01_00605</name>
</gene>
<reference evidence="4 5" key="1">
    <citation type="submission" date="2015-07" db="EMBL/GenBank/DDBJ databases">
        <title>Genome sequence of Levilinea saccharolytica DSM 16555.</title>
        <authorList>
            <person name="Hemp J."/>
            <person name="Ward L.M."/>
            <person name="Pace L.A."/>
            <person name="Fischer W.W."/>
        </authorList>
    </citation>
    <scope>NUCLEOTIDE SEQUENCE [LARGE SCALE GENOMIC DNA]</scope>
    <source>
        <strain evidence="4 5">KIBI-1</strain>
    </source>
</reference>
<feature type="compositionally biased region" description="Basic and acidic residues" evidence="1">
    <location>
        <begin position="246"/>
        <end position="261"/>
    </location>
</feature>
<feature type="signal peptide" evidence="2">
    <location>
        <begin position="1"/>
        <end position="28"/>
    </location>
</feature>
<keyword evidence="2" id="KW-0732">Signal</keyword>
<evidence type="ECO:0000256" key="1">
    <source>
        <dbReference type="SAM" id="MobiDB-lite"/>
    </source>
</evidence>
<dbReference type="RefSeq" id="WP_062418035.1">
    <property type="nucleotide sequence ID" value="NZ_DF967974.1"/>
</dbReference>
<protein>
    <recommendedName>
        <fullName evidence="3">Nbr1 FW domain-containing protein</fullName>
    </recommendedName>
</protein>
<dbReference type="PANTHER" id="PTHR20930">
    <property type="entry name" value="OVARIAN CARCINOMA ANTIGEN CA125-RELATED"/>
    <property type="match status" value="1"/>
</dbReference>
<feature type="region of interest" description="Disordered" evidence="1">
    <location>
        <begin position="242"/>
        <end position="261"/>
    </location>
</feature>
<dbReference type="Gene3D" id="2.60.40.10">
    <property type="entry name" value="Immunoglobulins"/>
    <property type="match status" value="1"/>
</dbReference>
<evidence type="ECO:0000313" key="5">
    <source>
        <dbReference type="Proteomes" id="UP000050501"/>
    </source>
</evidence>
<proteinExistence type="predicted"/>
<dbReference type="InterPro" id="IPR013783">
    <property type="entry name" value="Ig-like_fold"/>
</dbReference>
<dbReference type="Proteomes" id="UP000050501">
    <property type="component" value="Unassembled WGS sequence"/>
</dbReference>
<feature type="chain" id="PRO_5006133557" description="Nbr1 FW domain-containing protein" evidence="2">
    <location>
        <begin position="29"/>
        <end position="261"/>
    </location>
</feature>
<evidence type="ECO:0000256" key="2">
    <source>
        <dbReference type="SAM" id="SignalP"/>
    </source>
</evidence>
<dbReference type="PANTHER" id="PTHR20930:SF0">
    <property type="entry name" value="PROTEIN ILRUN"/>
    <property type="match status" value="1"/>
</dbReference>
<comment type="caution">
    <text evidence="4">The sequence shown here is derived from an EMBL/GenBank/DDBJ whole genome shotgun (WGS) entry which is preliminary data.</text>
</comment>
<evidence type="ECO:0000313" key="4">
    <source>
        <dbReference type="EMBL" id="KPL91816.1"/>
    </source>
</evidence>
<keyword evidence="5" id="KW-1185">Reference proteome</keyword>